<dbReference type="PANTHER" id="PTHR21346">
    <property type="entry name" value="FUN14 DOMAIN CONTAINING"/>
    <property type="match status" value="1"/>
</dbReference>
<feature type="transmembrane region" description="Helical" evidence="6">
    <location>
        <begin position="92"/>
        <end position="118"/>
    </location>
</feature>
<proteinExistence type="inferred from homology"/>
<comment type="subcellular location">
    <subcellularLocation>
        <location evidence="1">Membrane</location>
    </subcellularLocation>
</comment>
<reference evidence="7" key="1">
    <citation type="submission" date="2022-09" db="EMBL/GenBank/DDBJ databases">
        <title>genome sequence of Deinococcus rubellus.</title>
        <authorList>
            <person name="Srinivasan S."/>
        </authorList>
    </citation>
    <scope>NUCLEOTIDE SEQUENCE</scope>
    <source>
        <strain evidence="7">Ant6</strain>
    </source>
</reference>
<accession>A0ABY5YGC5</accession>
<keyword evidence="3 6" id="KW-0812">Transmembrane</keyword>
<evidence type="ECO:0000256" key="1">
    <source>
        <dbReference type="ARBA" id="ARBA00004370"/>
    </source>
</evidence>
<comment type="similarity">
    <text evidence="2">Belongs to the FUN14 family.</text>
</comment>
<evidence type="ECO:0000256" key="5">
    <source>
        <dbReference type="ARBA" id="ARBA00023136"/>
    </source>
</evidence>
<dbReference type="Proteomes" id="UP001060261">
    <property type="component" value="Chromosome"/>
</dbReference>
<keyword evidence="4 6" id="KW-1133">Transmembrane helix</keyword>
<evidence type="ECO:0000256" key="4">
    <source>
        <dbReference type="ARBA" id="ARBA00022989"/>
    </source>
</evidence>
<name>A0ABY5YGC5_9DEIO</name>
<keyword evidence="8" id="KW-1185">Reference proteome</keyword>
<feature type="transmembrane region" description="Helical" evidence="6">
    <location>
        <begin position="20"/>
        <end position="42"/>
    </location>
</feature>
<organism evidence="7 8">
    <name type="scientific">Deinococcus rubellus</name>
    <dbReference type="NCBI Taxonomy" id="1889240"/>
    <lineage>
        <taxon>Bacteria</taxon>
        <taxon>Thermotogati</taxon>
        <taxon>Deinococcota</taxon>
        <taxon>Deinococci</taxon>
        <taxon>Deinococcales</taxon>
        <taxon>Deinococcaceae</taxon>
        <taxon>Deinococcus</taxon>
    </lineage>
</organism>
<evidence type="ECO:0000313" key="8">
    <source>
        <dbReference type="Proteomes" id="UP001060261"/>
    </source>
</evidence>
<dbReference type="InterPro" id="IPR007014">
    <property type="entry name" value="FUN14"/>
</dbReference>
<evidence type="ECO:0000256" key="6">
    <source>
        <dbReference type="SAM" id="Phobius"/>
    </source>
</evidence>
<dbReference type="EMBL" id="CP104213">
    <property type="protein sequence ID" value="UWX64145.1"/>
    <property type="molecule type" value="Genomic_DNA"/>
</dbReference>
<dbReference type="RefSeq" id="WP_260560420.1">
    <property type="nucleotide sequence ID" value="NZ_BAABEC010000020.1"/>
</dbReference>
<dbReference type="Pfam" id="PF04930">
    <property type="entry name" value="FUN14"/>
    <property type="match status" value="1"/>
</dbReference>
<keyword evidence="5 6" id="KW-0472">Membrane</keyword>
<sequence>MSSGLPAAPPDSSLAHTLSQAIVPLLPPLSLGALLGFAAGYAVRVVGKIALLIVGLLFVAIQLLSYFGLVSVNWLRFETLSGPWLQDSGKSVWTWVSGVLTHDLPFGGAFVVGLLLGLRRR</sequence>
<protein>
    <recommendedName>
        <fullName evidence="9">FUN14 family protein</fullName>
    </recommendedName>
</protein>
<gene>
    <name evidence="7" type="ORF">N0D28_00235</name>
</gene>
<dbReference type="PANTHER" id="PTHR21346:SF10">
    <property type="entry name" value="TRANSMEMBRANE PROTEIN"/>
    <property type="match status" value="1"/>
</dbReference>
<evidence type="ECO:0000313" key="7">
    <source>
        <dbReference type="EMBL" id="UWX64145.1"/>
    </source>
</evidence>
<evidence type="ECO:0000256" key="3">
    <source>
        <dbReference type="ARBA" id="ARBA00022692"/>
    </source>
</evidence>
<evidence type="ECO:0000256" key="2">
    <source>
        <dbReference type="ARBA" id="ARBA00009160"/>
    </source>
</evidence>
<evidence type="ECO:0008006" key="9">
    <source>
        <dbReference type="Google" id="ProtNLM"/>
    </source>
</evidence>
<feature type="transmembrane region" description="Helical" evidence="6">
    <location>
        <begin position="49"/>
        <end position="72"/>
    </location>
</feature>